<feature type="domain" description="DM13" evidence="2">
    <location>
        <begin position="49"/>
        <end position="147"/>
    </location>
</feature>
<gene>
    <name evidence="3" type="ORF">RHP51_03420</name>
</gene>
<feature type="chain" id="PRO_5047549713" evidence="1">
    <location>
        <begin position="19"/>
        <end position="147"/>
    </location>
</feature>
<dbReference type="Pfam" id="PF10517">
    <property type="entry name" value="DM13"/>
    <property type="match status" value="1"/>
</dbReference>
<keyword evidence="1" id="KW-0732">Signal</keyword>
<dbReference type="InterPro" id="IPR019545">
    <property type="entry name" value="DM13_domain"/>
</dbReference>
<protein>
    <submittedName>
        <fullName evidence="3">DM13 domain-containing protein</fullName>
    </submittedName>
</protein>
<dbReference type="PROSITE" id="PS51549">
    <property type="entry name" value="DM13"/>
    <property type="match status" value="1"/>
</dbReference>
<feature type="signal peptide" evidence="1">
    <location>
        <begin position="1"/>
        <end position="18"/>
    </location>
</feature>
<dbReference type="RefSeq" id="WP_415866164.1">
    <property type="nucleotide sequence ID" value="NZ_CP134537.1"/>
</dbReference>
<evidence type="ECO:0000256" key="1">
    <source>
        <dbReference type="SAM" id="SignalP"/>
    </source>
</evidence>
<proteinExistence type="predicted"/>
<dbReference type="PROSITE" id="PS51257">
    <property type="entry name" value="PROKAR_LIPOPROTEIN"/>
    <property type="match status" value="1"/>
</dbReference>
<organism evidence="3 4">
    <name type="scientific">Thalassobellus suaedae</name>
    <dbReference type="NCBI Taxonomy" id="3074124"/>
    <lineage>
        <taxon>Bacteria</taxon>
        <taxon>Pseudomonadati</taxon>
        <taxon>Bacteroidota</taxon>
        <taxon>Flavobacteriia</taxon>
        <taxon>Flavobacteriales</taxon>
        <taxon>Flavobacteriaceae</taxon>
        <taxon>Thalassobellus</taxon>
    </lineage>
</organism>
<evidence type="ECO:0000313" key="4">
    <source>
        <dbReference type="Proteomes" id="UP001302806"/>
    </source>
</evidence>
<name>A0ABY9XV03_9FLAO</name>
<evidence type="ECO:0000313" key="3">
    <source>
        <dbReference type="EMBL" id="WNH09775.1"/>
    </source>
</evidence>
<accession>A0ABY9XV03</accession>
<dbReference type="EMBL" id="CP134537">
    <property type="protein sequence ID" value="WNH09775.1"/>
    <property type="molecule type" value="Genomic_DNA"/>
</dbReference>
<dbReference type="Proteomes" id="UP001302806">
    <property type="component" value="Chromosome"/>
</dbReference>
<sequence>MRVFYLFFLVLISFQSCSTSSNDDMIVKEEKEMEMKEEMQMEEDMSNSNLLSGDFISGAHTTSGKASVNEDNTTLSFLNFKTDEGPLLEIYLATDTSAKEYITLGAIKGVNGNYEYDLPENIDLVKYNHVLVWCVTFSVNFGHAVLK</sequence>
<evidence type="ECO:0000259" key="2">
    <source>
        <dbReference type="PROSITE" id="PS51549"/>
    </source>
</evidence>
<reference evidence="3 4" key="1">
    <citation type="submission" date="2023-09" db="EMBL/GenBank/DDBJ databases">
        <title>Thalassobella suaedae gen. nov., sp. nov., a marine bacterium of the family Flavobacteriaceae isolated from a halophyte Suaeda japonica.</title>
        <authorList>
            <person name="Lee S.Y."/>
            <person name="Hwang C.Y."/>
        </authorList>
    </citation>
    <scope>NUCLEOTIDE SEQUENCE [LARGE SCALE GENOMIC DNA]</scope>
    <source>
        <strain evidence="3 4">HL-DH14</strain>
    </source>
</reference>